<dbReference type="InterPro" id="IPR027417">
    <property type="entry name" value="P-loop_NTPase"/>
</dbReference>
<reference evidence="2 3" key="1">
    <citation type="submission" date="2021-10" db="EMBL/GenBank/DDBJ databases">
        <title>Collection of gut derived symbiotic bacterial strains cultured from healthy donors.</title>
        <authorList>
            <person name="Lin H."/>
            <person name="Littmann E."/>
            <person name="Claire K."/>
            <person name="Pamer E."/>
        </authorList>
    </citation>
    <scope>NUCLEOTIDE SEQUENCE [LARGE SCALE GENOMIC DNA]</scope>
    <source>
        <strain evidence="2 3">MSK.17.68</strain>
    </source>
</reference>
<name>A0ABS8CXN7_9FIRM</name>
<dbReference type="SUPFAM" id="SSF52540">
    <property type="entry name" value="P-loop containing nucleoside triphosphate hydrolases"/>
    <property type="match status" value="2"/>
</dbReference>
<feature type="coiled-coil region" evidence="1">
    <location>
        <begin position="112"/>
        <end position="142"/>
    </location>
</feature>
<gene>
    <name evidence="2" type="ORF">LIP50_08475</name>
</gene>
<dbReference type="EMBL" id="JAJBMB010000007">
    <property type="protein sequence ID" value="MCB5446233.1"/>
    <property type="molecule type" value="Genomic_DNA"/>
</dbReference>
<dbReference type="Proteomes" id="UP001299409">
    <property type="component" value="Unassembled WGS sequence"/>
</dbReference>
<dbReference type="Gene3D" id="3.40.50.300">
    <property type="entry name" value="P-loop containing nucleotide triphosphate hydrolases"/>
    <property type="match status" value="1"/>
</dbReference>
<keyword evidence="3" id="KW-1185">Reference proteome</keyword>
<evidence type="ECO:0000256" key="1">
    <source>
        <dbReference type="SAM" id="Coils"/>
    </source>
</evidence>
<organism evidence="2 3">
    <name type="scientific">Intestinibacter bartlettii</name>
    <dbReference type="NCBI Taxonomy" id="261299"/>
    <lineage>
        <taxon>Bacteria</taxon>
        <taxon>Bacillati</taxon>
        <taxon>Bacillota</taxon>
        <taxon>Clostridia</taxon>
        <taxon>Peptostreptococcales</taxon>
        <taxon>Peptostreptococcaceae</taxon>
        <taxon>Intestinibacter</taxon>
    </lineage>
</organism>
<evidence type="ECO:0000313" key="3">
    <source>
        <dbReference type="Proteomes" id="UP001299409"/>
    </source>
</evidence>
<sequence length="1007" mass="117305">MNLKDLELDKNIKSIILDEIDFYENEKVEILIYLAKYIGIIEDIDKYYLLLGGRELITKLSFDNSDYMIENARKILKTLNQKKVYNEAIQEYDEDIEGTNIYVKKGNQYVIKENLSNQLKMKEKLYHKLLNLEIKNKEKKNKYAFGDDSRYGISINEIPIEIELLAKESPIKINMPPKRKNKNLKVKIDEIKKSAQELDDVLSKDKNRYREHIIKNNKFKKVDNRKPSDIEALELKGITNIVGQVGSGKSTFADALTNCLTKEKKRVMIICSSVNNIFEKYREYESLGKNVVPMIGTSMWQSHIEKAIDGKDYLKGNESKILTPACPLGGLIKESGISIRYGEEPCKKIYKFYENGNTLNKFTRYICPYYYKCPRTKIYKDIFEADIIITTSAGLSSMNIGISSMSLFQFALDYIDLIIIDEAESELNKLDQIFAPIISCDEYVTSNGNLIGEYYCHSIEDRLLQTENSKYKDYYFELEKAFYQIYEHIKSNTQGFSISQLKNPFSARSLIYSKKSEKLLSENIIKYLNEFIGKNTDKFMLKNMFDMSSKELGRYLKKNNLIKINLEKEKMNMIIFIIAVLYFEYNYREISNFVQGNEKLPLSTSTILSQRFEFQQRYIPMDPRGNIFKLQYKEDGNKSDLLIVKQFALGRSMYIKFPYLKLDSSGNSAGPNVLFLSGSSFAPGSFSNHINEKVDYILEAENYKTEFISNSYFEFYDCGINVSGSTELERNSNLKKLVTNCKELILDKLYENKKILMIVNSYDDAENVYKKLDFLLKDTEFNEWVSYLVPDRNNDNVQNAIKYSDICDFDKTNYKIFIAPAILIERGHNIVDIYGNSSFDVLMYLTRPMSNPRDYTNHICKVNGYIMSKYSNTADYINLEQFTQMMSEGYKMHNELEFKYAKLSDLPEDYQMDIMVTLFTMILQIFGRLCRVGSKENIKKEPLEVYFLDSSFKSESENGFDFLNMLVDYLEKLMNTEGYIGEISKSLYMPFNQSLKKGKNIYGTKKR</sequence>
<evidence type="ECO:0000313" key="2">
    <source>
        <dbReference type="EMBL" id="MCB5446233.1"/>
    </source>
</evidence>
<proteinExistence type="predicted"/>
<keyword evidence="1" id="KW-0175">Coiled coil</keyword>
<protein>
    <submittedName>
        <fullName evidence="2">Uncharacterized protein</fullName>
    </submittedName>
</protein>
<accession>A0ABS8CXN7</accession>
<dbReference type="RefSeq" id="WP_226924232.1">
    <property type="nucleotide sequence ID" value="NZ_BAABXU010000001.1"/>
</dbReference>
<comment type="caution">
    <text evidence="2">The sequence shown here is derived from an EMBL/GenBank/DDBJ whole genome shotgun (WGS) entry which is preliminary data.</text>
</comment>